<dbReference type="InterPro" id="IPR000675">
    <property type="entry name" value="Cutinase/axe"/>
</dbReference>
<comment type="subcellular location">
    <subcellularLocation>
        <location evidence="1 8">Secreted</location>
    </subcellularLocation>
</comment>
<keyword evidence="3 8" id="KW-0719">Serine esterase</keyword>
<dbReference type="VEuPathDB" id="FungiDB:A1O9_09206"/>
<evidence type="ECO:0000256" key="1">
    <source>
        <dbReference type="ARBA" id="ARBA00004613"/>
    </source>
</evidence>
<sequence>MVNSTINSTSKLVTLCSVVASAVSPVFAAPFIKDTVAQKRQSQGAPCADVHIFLAKGWNEPYPGRQGKLAGAICYGLDSCDYEDIIYYNTPDADYCASVTQGNTNGVAQMTAYAARCPDSRLVLSGYSQGANVAGDVLGGGGGNFGNETVYCTVGETPGLDRATSPGDKVAAALIFGDNRHVAGQTYNILSGADISANNPRFPDSLARMNEFSDILRSYCVDTDPVCAAAGPGPFVTETHLNYFDLYSDDAAAWVKSKLA</sequence>
<feature type="chain" id="PRO_5005104194" description="Cutinase" evidence="8">
    <location>
        <begin position="29"/>
        <end position="260"/>
    </location>
</feature>
<dbReference type="SMART" id="SM01110">
    <property type="entry name" value="Cutinase"/>
    <property type="match status" value="1"/>
</dbReference>
<dbReference type="Pfam" id="PF01083">
    <property type="entry name" value="Cutinase"/>
    <property type="match status" value="1"/>
</dbReference>
<dbReference type="InterPro" id="IPR043580">
    <property type="entry name" value="CUTINASE_1"/>
</dbReference>
<dbReference type="Gene3D" id="3.40.50.1820">
    <property type="entry name" value="alpha/beta hydrolase"/>
    <property type="match status" value="1"/>
</dbReference>
<evidence type="ECO:0000256" key="8">
    <source>
        <dbReference type="RuleBase" id="RU361263"/>
    </source>
</evidence>
<keyword evidence="10" id="KW-1185">Reference proteome</keyword>
<comment type="catalytic activity">
    <reaction evidence="8">
        <text>cutin + H2O = cutin monomers.</text>
        <dbReference type="EC" id="3.1.1.74"/>
    </reaction>
</comment>
<feature type="signal peptide" evidence="8">
    <location>
        <begin position="1"/>
        <end position="28"/>
    </location>
</feature>
<protein>
    <recommendedName>
        <fullName evidence="8">Cutinase</fullName>
        <ecNumber evidence="8">3.1.1.74</ecNumber>
    </recommendedName>
</protein>
<dbReference type="GO" id="GO:0005576">
    <property type="term" value="C:extracellular region"/>
    <property type="evidence" value="ECO:0007669"/>
    <property type="project" value="UniProtKB-SubCell"/>
</dbReference>
<dbReference type="InterPro" id="IPR029058">
    <property type="entry name" value="AB_hydrolase_fold"/>
</dbReference>
<organism evidence="9 10">
    <name type="scientific">Exophiala aquamarina CBS 119918</name>
    <dbReference type="NCBI Taxonomy" id="1182545"/>
    <lineage>
        <taxon>Eukaryota</taxon>
        <taxon>Fungi</taxon>
        <taxon>Dikarya</taxon>
        <taxon>Ascomycota</taxon>
        <taxon>Pezizomycotina</taxon>
        <taxon>Eurotiomycetes</taxon>
        <taxon>Chaetothyriomycetidae</taxon>
        <taxon>Chaetothyriales</taxon>
        <taxon>Herpotrichiellaceae</taxon>
        <taxon>Exophiala</taxon>
    </lineage>
</organism>
<dbReference type="Proteomes" id="UP000027920">
    <property type="component" value="Unassembled WGS sequence"/>
</dbReference>
<keyword evidence="6 8" id="KW-0378">Hydrolase</keyword>
<dbReference type="RefSeq" id="XP_013257354.1">
    <property type="nucleotide sequence ID" value="XM_013401900.1"/>
</dbReference>
<dbReference type="AlphaFoldDB" id="A0A072P3V7"/>
<dbReference type="PANTHER" id="PTHR33630:SF13">
    <property type="entry name" value="ACETYLXYLAN ESTERASE"/>
    <property type="match status" value="1"/>
</dbReference>
<name>A0A072P3V7_9EURO</name>
<evidence type="ECO:0000256" key="5">
    <source>
        <dbReference type="ARBA" id="ARBA00022729"/>
    </source>
</evidence>
<accession>A0A072P3V7</accession>
<keyword evidence="7" id="KW-1015">Disulfide bond</keyword>
<dbReference type="OrthoDB" id="2586582at2759"/>
<comment type="caution">
    <text evidence="9">The sequence shown here is derived from an EMBL/GenBank/DDBJ whole genome shotgun (WGS) entry which is preliminary data.</text>
</comment>
<dbReference type="GO" id="GO:0050525">
    <property type="term" value="F:cutinase activity"/>
    <property type="evidence" value="ECO:0007669"/>
    <property type="project" value="UniProtKB-UniRule"/>
</dbReference>
<dbReference type="EC" id="3.1.1.74" evidence="8"/>
<comment type="similarity">
    <text evidence="2 8">Belongs to the cutinase family.</text>
</comment>
<keyword evidence="5 8" id="KW-0732">Signal</keyword>
<reference evidence="9 10" key="1">
    <citation type="submission" date="2013-03" db="EMBL/GenBank/DDBJ databases">
        <title>The Genome Sequence of Exophiala aquamarina CBS 119918.</title>
        <authorList>
            <consortium name="The Broad Institute Genomics Platform"/>
            <person name="Cuomo C."/>
            <person name="de Hoog S."/>
            <person name="Gorbushina A."/>
            <person name="Walker B."/>
            <person name="Young S.K."/>
            <person name="Zeng Q."/>
            <person name="Gargeya S."/>
            <person name="Fitzgerald M."/>
            <person name="Haas B."/>
            <person name="Abouelleil A."/>
            <person name="Allen A.W."/>
            <person name="Alvarado L."/>
            <person name="Arachchi H.M."/>
            <person name="Berlin A.M."/>
            <person name="Chapman S.B."/>
            <person name="Gainer-Dewar J."/>
            <person name="Goldberg J."/>
            <person name="Griggs A."/>
            <person name="Gujja S."/>
            <person name="Hansen M."/>
            <person name="Howarth C."/>
            <person name="Imamovic A."/>
            <person name="Ireland A."/>
            <person name="Larimer J."/>
            <person name="McCowan C."/>
            <person name="Murphy C."/>
            <person name="Pearson M."/>
            <person name="Poon T.W."/>
            <person name="Priest M."/>
            <person name="Roberts A."/>
            <person name="Saif S."/>
            <person name="Shea T."/>
            <person name="Sisk P."/>
            <person name="Sykes S."/>
            <person name="Wortman J."/>
            <person name="Nusbaum C."/>
            <person name="Birren B."/>
        </authorList>
    </citation>
    <scope>NUCLEOTIDE SEQUENCE [LARGE SCALE GENOMIC DNA]</scope>
    <source>
        <strain evidence="9 10">CBS 119918</strain>
    </source>
</reference>
<dbReference type="PANTHER" id="PTHR33630">
    <property type="entry name" value="CUTINASE RV1984C-RELATED-RELATED"/>
    <property type="match status" value="1"/>
</dbReference>
<comment type="function">
    <text evidence="8">Catalyzes the hydrolysis of complex carboxylic polyesters found in the cell wall of plants. Degrades cutin, a macromolecule that forms the structure of the plant cuticle.</text>
</comment>
<evidence type="ECO:0000256" key="6">
    <source>
        <dbReference type="ARBA" id="ARBA00022801"/>
    </source>
</evidence>
<dbReference type="SUPFAM" id="SSF53474">
    <property type="entry name" value="alpha/beta-Hydrolases"/>
    <property type="match status" value="1"/>
</dbReference>
<proteinExistence type="inferred from homology"/>
<evidence type="ECO:0000313" key="10">
    <source>
        <dbReference type="Proteomes" id="UP000027920"/>
    </source>
</evidence>
<dbReference type="GeneID" id="25284116"/>
<evidence type="ECO:0000256" key="2">
    <source>
        <dbReference type="ARBA" id="ARBA00007534"/>
    </source>
</evidence>
<keyword evidence="4 8" id="KW-0964">Secreted</keyword>
<dbReference type="EMBL" id="AMGV01000009">
    <property type="protein sequence ID" value="KEF54764.1"/>
    <property type="molecule type" value="Genomic_DNA"/>
</dbReference>
<evidence type="ECO:0000256" key="3">
    <source>
        <dbReference type="ARBA" id="ARBA00022487"/>
    </source>
</evidence>
<evidence type="ECO:0000313" key="9">
    <source>
        <dbReference type="EMBL" id="KEF54764.1"/>
    </source>
</evidence>
<evidence type="ECO:0000256" key="7">
    <source>
        <dbReference type="ARBA" id="ARBA00023157"/>
    </source>
</evidence>
<dbReference type="STRING" id="1182545.A0A072P3V7"/>
<evidence type="ECO:0000256" key="4">
    <source>
        <dbReference type="ARBA" id="ARBA00022525"/>
    </source>
</evidence>
<gene>
    <name evidence="9" type="ORF">A1O9_09206</name>
</gene>
<dbReference type="PROSITE" id="PS00155">
    <property type="entry name" value="CUTINASE_1"/>
    <property type="match status" value="1"/>
</dbReference>
<dbReference type="HOGENOM" id="CLU_040058_4_1_1"/>